<gene>
    <name evidence="1" type="ORF">J2T09_002316</name>
</gene>
<proteinExistence type="predicted"/>
<evidence type="ECO:0000313" key="2">
    <source>
        <dbReference type="Proteomes" id="UP001241472"/>
    </source>
</evidence>
<dbReference type="GO" id="GO:0000428">
    <property type="term" value="C:DNA-directed RNA polymerase complex"/>
    <property type="evidence" value="ECO:0007669"/>
    <property type="project" value="UniProtKB-KW"/>
</dbReference>
<accession>A0ABT9PV24</accession>
<reference evidence="1 2" key="1">
    <citation type="submission" date="2023-07" db="EMBL/GenBank/DDBJ databases">
        <title>Sorghum-associated microbial communities from plants grown in Nebraska, USA.</title>
        <authorList>
            <person name="Schachtman D."/>
        </authorList>
    </citation>
    <scope>NUCLEOTIDE SEQUENCE [LARGE SCALE GENOMIC DNA]</scope>
    <source>
        <strain evidence="1 2">DS1307</strain>
    </source>
</reference>
<evidence type="ECO:0000313" key="1">
    <source>
        <dbReference type="EMBL" id="MDP9837564.1"/>
    </source>
</evidence>
<organism evidence="1 2">
    <name type="scientific">Neorhizobium huautlense</name>
    <dbReference type="NCBI Taxonomy" id="67774"/>
    <lineage>
        <taxon>Bacteria</taxon>
        <taxon>Pseudomonadati</taxon>
        <taxon>Pseudomonadota</taxon>
        <taxon>Alphaproteobacteria</taxon>
        <taxon>Hyphomicrobiales</taxon>
        <taxon>Rhizobiaceae</taxon>
        <taxon>Rhizobium/Agrobacterium group</taxon>
        <taxon>Neorhizobium</taxon>
    </lineage>
</organism>
<comment type="caution">
    <text evidence="1">The sequence shown here is derived from an EMBL/GenBank/DDBJ whole genome shotgun (WGS) entry which is preliminary data.</text>
</comment>
<keyword evidence="1" id="KW-0240">DNA-directed RNA polymerase</keyword>
<dbReference type="Proteomes" id="UP001241472">
    <property type="component" value="Unassembled WGS sequence"/>
</dbReference>
<keyword evidence="2" id="KW-1185">Reference proteome</keyword>
<keyword evidence="1" id="KW-0804">Transcription</keyword>
<sequence>MTTDPFHKAQKGGVVITKLGKLPGNEEHTGKCNHCKTEVKFKREAAKYHNDQRDGDYLEVACPLCSNPITTSVRGGRQP</sequence>
<dbReference type="RefSeq" id="WP_306834396.1">
    <property type="nucleotide sequence ID" value="NZ_JAUSRF010000006.1"/>
</dbReference>
<dbReference type="EMBL" id="JAUSRF010000006">
    <property type="protein sequence ID" value="MDP9837564.1"/>
    <property type="molecule type" value="Genomic_DNA"/>
</dbReference>
<name>A0ABT9PV24_9HYPH</name>
<protein>
    <submittedName>
        <fullName evidence="1">DNA-directed RNA polymerase subunit RPC12/RpoP</fullName>
    </submittedName>
</protein>